<accession>A0A1R2AXQ9</accession>
<reference evidence="2 3" key="1">
    <citation type="submission" date="2016-11" db="EMBL/GenBank/DDBJ databases">
        <title>The macronuclear genome of Stentor coeruleus: a giant cell with tiny introns.</title>
        <authorList>
            <person name="Slabodnick M."/>
            <person name="Ruby J.G."/>
            <person name="Reiff S.B."/>
            <person name="Swart E.C."/>
            <person name="Gosai S."/>
            <person name="Prabakaran S."/>
            <person name="Witkowska E."/>
            <person name="Larue G.E."/>
            <person name="Fisher S."/>
            <person name="Freeman R.M."/>
            <person name="Gunawardena J."/>
            <person name="Chu W."/>
            <person name="Stover N.A."/>
            <person name="Gregory B.D."/>
            <person name="Nowacki M."/>
            <person name="Derisi J."/>
            <person name="Roy S.W."/>
            <person name="Marshall W.F."/>
            <person name="Sood P."/>
        </authorList>
    </citation>
    <scope>NUCLEOTIDE SEQUENCE [LARGE SCALE GENOMIC DNA]</scope>
    <source>
        <strain evidence="2">WM001</strain>
    </source>
</reference>
<comment type="caution">
    <text evidence="2">The sequence shown here is derived from an EMBL/GenBank/DDBJ whole genome shotgun (WGS) entry which is preliminary data.</text>
</comment>
<keyword evidence="3" id="KW-1185">Reference proteome</keyword>
<name>A0A1R2AXQ9_9CILI</name>
<organism evidence="2 3">
    <name type="scientific">Stentor coeruleus</name>
    <dbReference type="NCBI Taxonomy" id="5963"/>
    <lineage>
        <taxon>Eukaryota</taxon>
        <taxon>Sar</taxon>
        <taxon>Alveolata</taxon>
        <taxon>Ciliophora</taxon>
        <taxon>Postciliodesmatophora</taxon>
        <taxon>Heterotrichea</taxon>
        <taxon>Heterotrichida</taxon>
        <taxon>Stentoridae</taxon>
        <taxon>Stentor</taxon>
    </lineage>
</organism>
<dbReference type="InterPro" id="IPR051291">
    <property type="entry name" value="CIMAP"/>
</dbReference>
<feature type="region of interest" description="Disordered" evidence="1">
    <location>
        <begin position="16"/>
        <end position="44"/>
    </location>
</feature>
<feature type="region of interest" description="Disordered" evidence="1">
    <location>
        <begin position="112"/>
        <end position="191"/>
    </location>
</feature>
<evidence type="ECO:0000313" key="3">
    <source>
        <dbReference type="Proteomes" id="UP000187209"/>
    </source>
</evidence>
<dbReference type="Proteomes" id="UP000187209">
    <property type="component" value="Unassembled WGS sequence"/>
</dbReference>
<dbReference type="AlphaFoldDB" id="A0A1R2AXQ9"/>
<evidence type="ECO:0000313" key="2">
    <source>
        <dbReference type="EMBL" id="OMJ69277.1"/>
    </source>
</evidence>
<dbReference type="EMBL" id="MPUH01001218">
    <property type="protein sequence ID" value="OMJ69277.1"/>
    <property type="molecule type" value="Genomic_DNA"/>
</dbReference>
<proteinExistence type="predicted"/>
<evidence type="ECO:0000256" key="1">
    <source>
        <dbReference type="SAM" id="MobiDB-lite"/>
    </source>
</evidence>
<dbReference type="OrthoDB" id="296292at2759"/>
<feature type="compositionally biased region" description="Polar residues" evidence="1">
    <location>
        <begin position="112"/>
        <end position="126"/>
    </location>
</feature>
<dbReference type="PANTHER" id="PTHR21580">
    <property type="entry name" value="SHIPPO-1-RELATED"/>
    <property type="match status" value="1"/>
</dbReference>
<dbReference type="Pfam" id="PF07004">
    <property type="entry name" value="SHIPPO-rpt"/>
    <property type="match status" value="6"/>
</dbReference>
<protein>
    <recommendedName>
        <fullName evidence="4">Sperm-tail PG-rich repeat-containing protein 2</fullName>
    </recommendedName>
</protein>
<dbReference type="InterPro" id="IPR010736">
    <property type="entry name" value="SHIPPO-rpt"/>
</dbReference>
<gene>
    <name evidence="2" type="ORF">SteCoe_33049</name>
</gene>
<sequence>MTTFIRKTEFWSVNTPNKVGPGSYNLSPKRESKPSSAPFETSTKREEIKKLSVVGPGSYLGHDPWDIENKGPNLLASQSPRMGPFATGIIGFNMPTNVYNPGPGTYITETQAKKNSPTARRNSLTIDPTPISIPSRERKNESIGPATYNPDMKRVKPSSTSTTFGGYLSKRSVFEGNEEGPGPGEYSSENSKGVGYIFPKSAKSAKITNTVPGPGAYDQPKDRKIRKEPIESFGVMEKKHIMFSKDPHRPIQVGYSENPPVGIYDNADKIKNAEKLKQKFISYEAPIPKPGFNVSTKREMHWVDNPSFPGPGAYTEVKASQDKNEKIPFGSKEDKFHKLNVLAIPGPGTYVNLLQEKIVTREKPSSVFASKTPRFRKIATDNLSVSVVGLQPNIELEQSHAGWRAKQVRAFDTVVLKPVLSFESTAERFSGARKDASNPGPGYYECRPSSVPTRIKRTEKRFGSFDNYRPKTGTTQNVGPGSYMADLQVKKSFNMSGELSRVRPWIS</sequence>
<evidence type="ECO:0008006" key="4">
    <source>
        <dbReference type="Google" id="ProtNLM"/>
    </source>
</evidence>